<dbReference type="RefSeq" id="WP_209361819.1">
    <property type="nucleotide sequence ID" value="NZ_JAGISH010000008.1"/>
</dbReference>
<organism evidence="1 2">
    <name type="scientific">Sagittula salina</name>
    <dbReference type="NCBI Taxonomy" id="2820268"/>
    <lineage>
        <taxon>Bacteria</taxon>
        <taxon>Pseudomonadati</taxon>
        <taxon>Pseudomonadota</taxon>
        <taxon>Alphaproteobacteria</taxon>
        <taxon>Rhodobacterales</taxon>
        <taxon>Roseobacteraceae</taxon>
        <taxon>Sagittula</taxon>
    </lineage>
</organism>
<protein>
    <submittedName>
        <fullName evidence="1">Uncharacterized protein</fullName>
    </submittedName>
</protein>
<comment type="caution">
    <text evidence="1">The sequence shown here is derived from an EMBL/GenBank/DDBJ whole genome shotgun (WGS) entry which is preliminary data.</text>
</comment>
<name>A0A940MVZ8_9RHOB</name>
<sequence>MTDYLGNRSDKALDTLIRRSEAATKLNTQQQDNLSSAKRILAERSAAKVKSHFDIHRAITFLASVANEQRLCSYKELALECINNPKAEWSTYYRKLGGQNGLMQSIIRHCAANGLPHLASLVVRQDEVKAGPNVPPDREGEAEYGFKRGMVDEGLAKRGVDTDALVLEHRQACFAWREG</sequence>
<keyword evidence="2" id="KW-1185">Reference proteome</keyword>
<reference evidence="1" key="1">
    <citation type="submission" date="2021-03" db="EMBL/GenBank/DDBJ databases">
        <title>Sagittula salina sp. nov. strain M10.9X isolated from the marine waste.</title>
        <authorList>
            <person name="Satari L."/>
            <person name="Molina-Menor E."/>
            <person name="Vidal-Verdu A."/>
            <person name="Pascual J."/>
            <person name="Pereto J."/>
            <person name="Porcar M."/>
        </authorList>
    </citation>
    <scope>NUCLEOTIDE SEQUENCE</scope>
    <source>
        <strain evidence="1">M10.9X</strain>
    </source>
</reference>
<dbReference type="EMBL" id="JAGISH010000008">
    <property type="protein sequence ID" value="MBP0483884.1"/>
    <property type="molecule type" value="Genomic_DNA"/>
</dbReference>
<evidence type="ECO:0000313" key="1">
    <source>
        <dbReference type="EMBL" id="MBP0483884.1"/>
    </source>
</evidence>
<gene>
    <name evidence="1" type="ORF">J5474_15480</name>
</gene>
<proteinExistence type="predicted"/>
<evidence type="ECO:0000313" key="2">
    <source>
        <dbReference type="Proteomes" id="UP000675940"/>
    </source>
</evidence>
<dbReference type="AlphaFoldDB" id="A0A940MVZ8"/>
<accession>A0A940MVZ8</accession>
<dbReference type="Proteomes" id="UP000675940">
    <property type="component" value="Unassembled WGS sequence"/>
</dbReference>